<gene>
    <name evidence="3" type="ORF">CKA38_03660</name>
</gene>
<feature type="signal peptide" evidence="1">
    <location>
        <begin position="1"/>
        <end position="26"/>
    </location>
</feature>
<proteinExistence type="predicted"/>
<dbReference type="EMBL" id="CP023004">
    <property type="protein sequence ID" value="AWI08465.1"/>
    <property type="molecule type" value="Genomic_DNA"/>
</dbReference>
<dbReference type="NCBIfam" id="TIGR01451">
    <property type="entry name" value="B_ant_repeat"/>
    <property type="match status" value="2"/>
</dbReference>
<feature type="chain" id="PRO_5015912318" description="DUF11 domain-containing protein" evidence="1">
    <location>
        <begin position="27"/>
        <end position="492"/>
    </location>
</feature>
<dbReference type="PANTHER" id="PTHR34819">
    <property type="entry name" value="LARGE CYSTEINE-RICH PERIPLASMIC PROTEIN OMCB"/>
    <property type="match status" value="1"/>
</dbReference>
<dbReference type="InterPro" id="IPR013783">
    <property type="entry name" value="Ig-like_fold"/>
</dbReference>
<dbReference type="Gene3D" id="2.60.40.10">
    <property type="entry name" value="Immunoglobulins"/>
    <property type="match status" value="1"/>
</dbReference>
<accession>A0A2U8E111</accession>
<keyword evidence="1" id="KW-0732">Signal</keyword>
<dbReference type="Pfam" id="PF01345">
    <property type="entry name" value="DUF11"/>
    <property type="match status" value="3"/>
</dbReference>
<feature type="domain" description="DUF11" evidence="2">
    <location>
        <begin position="51"/>
        <end position="139"/>
    </location>
</feature>
<evidence type="ECO:0000313" key="4">
    <source>
        <dbReference type="Proteomes" id="UP000244896"/>
    </source>
</evidence>
<reference evidence="3 4" key="1">
    <citation type="journal article" date="2018" name="Syst. Appl. Microbiol.">
        <title>Ereboglobus luteus gen. nov. sp. nov. from cockroach guts, and new insights into the oxygen relationship of the genera Opitutus and Didymococcus (Verrucomicrobia: Opitutaceae).</title>
        <authorList>
            <person name="Tegtmeier D."/>
            <person name="Belitz A."/>
            <person name="Radek R."/>
            <person name="Heimerl T."/>
            <person name="Brune A."/>
        </authorList>
    </citation>
    <scope>NUCLEOTIDE SEQUENCE [LARGE SCALE GENOMIC DNA]</scope>
    <source>
        <strain evidence="3 4">Ho45</strain>
    </source>
</reference>
<protein>
    <recommendedName>
        <fullName evidence="2">DUF11 domain-containing protein</fullName>
    </recommendedName>
</protein>
<dbReference type="OrthoDB" id="185879at2"/>
<evidence type="ECO:0000259" key="2">
    <source>
        <dbReference type="Pfam" id="PF01345"/>
    </source>
</evidence>
<sequence>MTTKLRSIFPILAVLFALVAPMRADVAQPSYPRPPEPETAPSRFGSDLYTVDKILVESTSVVGEMARYRIRVEALGDIEQIRVLENLPAGLEYVSAEPAPAETKGGSYMWTWPNMTRGTSQDIVITVRPTQGGWFVTNTKVAVVPTLGLPIFAGTPKLELTKTGPTQAELGDDINFRLTVSNVGNAPARDVIVSDTLPAGLYGPDRSSNVVTHRVGTLAAGETRIIDVPVKAGIKGEWDNRANAYSTHHVQANAVAHVSIVESKVSITKTGPDRAFVFSTGGYAIKLTNEGDTVLENIQLTDEIPEGARYIGSSYGGAVSGNHVSWTIDRLAPGESTIREVQISAQRPATLTAVASAKLATGRTAHASATTEWEGAPGVLTEIVDDVDPVKTGTRVTYSIKITNQSPMRELTSDAVFTLAPNMSVVEVTKNMRAEVSGRTITIKNISLKARGSVSFKIVAKADEPGIGGIRFEFGSGLLPRPVVKEESTYVY</sequence>
<name>A0A2U8E111_9BACT</name>
<evidence type="ECO:0000313" key="3">
    <source>
        <dbReference type="EMBL" id="AWI08465.1"/>
    </source>
</evidence>
<keyword evidence="4" id="KW-1185">Reference proteome</keyword>
<dbReference type="Proteomes" id="UP000244896">
    <property type="component" value="Chromosome"/>
</dbReference>
<evidence type="ECO:0000256" key="1">
    <source>
        <dbReference type="SAM" id="SignalP"/>
    </source>
</evidence>
<dbReference type="InterPro" id="IPR001434">
    <property type="entry name" value="OmcB-like_DUF11"/>
</dbReference>
<feature type="domain" description="DUF11" evidence="2">
    <location>
        <begin position="158"/>
        <end position="254"/>
    </location>
</feature>
<dbReference type="KEGG" id="elut:CKA38_03660"/>
<feature type="domain" description="DUF11" evidence="2">
    <location>
        <begin position="265"/>
        <end position="358"/>
    </location>
</feature>
<organism evidence="3 4">
    <name type="scientific">Ereboglobus luteus</name>
    <dbReference type="NCBI Taxonomy" id="1796921"/>
    <lineage>
        <taxon>Bacteria</taxon>
        <taxon>Pseudomonadati</taxon>
        <taxon>Verrucomicrobiota</taxon>
        <taxon>Opitutia</taxon>
        <taxon>Opitutales</taxon>
        <taxon>Opitutaceae</taxon>
        <taxon>Ereboglobus</taxon>
    </lineage>
</organism>
<dbReference type="RefSeq" id="WP_108824273.1">
    <property type="nucleotide sequence ID" value="NZ_CP023004.1"/>
</dbReference>
<dbReference type="InterPro" id="IPR051172">
    <property type="entry name" value="Chlamydia_OmcB"/>
</dbReference>
<dbReference type="InterPro" id="IPR047589">
    <property type="entry name" value="DUF11_rpt"/>
</dbReference>
<dbReference type="AlphaFoldDB" id="A0A2U8E111"/>